<dbReference type="NCBIfam" id="TIGR01730">
    <property type="entry name" value="RND_mfp"/>
    <property type="match status" value="1"/>
</dbReference>
<proteinExistence type="inferred from homology"/>
<dbReference type="InterPro" id="IPR006143">
    <property type="entry name" value="RND_pump_MFP"/>
</dbReference>
<accession>A0ABV0G6U6</accession>
<feature type="domain" description="Multidrug resistance protein MdtA-like barrel-sandwich hybrid" evidence="3">
    <location>
        <begin position="64"/>
        <end position="246"/>
    </location>
</feature>
<protein>
    <submittedName>
        <fullName evidence="5">Efflux RND transporter periplasmic adaptor subunit</fullName>
    </submittedName>
</protein>
<gene>
    <name evidence="5" type="ORF">ABDJ85_18445</name>
</gene>
<evidence type="ECO:0000259" key="4">
    <source>
        <dbReference type="Pfam" id="PF25954"/>
    </source>
</evidence>
<dbReference type="PROSITE" id="PS51318">
    <property type="entry name" value="TAT"/>
    <property type="match status" value="1"/>
</dbReference>
<dbReference type="Gene3D" id="2.40.420.20">
    <property type="match status" value="1"/>
</dbReference>
<dbReference type="SUPFAM" id="SSF111369">
    <property type="entry name" value="HlyD-like secretion proteins"/>
    <property type="match status" value="2"/>
</dbReference>
<evidence type="ECO:0000259" key="3">
    <source>
        <dbReference type="Pfam" id="PF25917"/>
    </source>
</evidence>
<dbReference type="PANTHER" id="PTHR30469:SF15">
    <property type="entry name" value="HLYD FAMILY OF SECRETION PROTEINS"/>
    <property type="match status" value="1"/>
</dbReference>
<feature type="domain" description="CusB-like beta-barrel" evidence="4">
    <location>
        <begin position="258"/>
        <end position="328"/>
    </location>
</feature>
<sequence length="410" mass="43339">MSTETSPTGSRRKLLLAVAALAVLAGAAWGWRAWRGVEVATQAVQRRDLVQTVVASGRVQAPHRADIAAQITGAVVAVPVRQGQAVTAGQLLIELQSAEARALEKQAALAVTQAQVRLRQLREVQAPVAEQALRQARATLDTARAAAARSEDLFRQGFIGSAALDEARKALELAAAARESARKQWESGQPSGSDYALAEANLAQAEAGLDVARARLRYTRITAPRAGTLIDRNVEVGDVVQPGKTLLVLSPEGQTQLVVDLDERHLRRLALGQSALASADAFPGQRFAATLAYINPGVNAQTGSVQVKLDVPQPPPNLAQDMTVSVDIEIARRPQALVIGLDAVHEPDGPAPWVLKLQDGRARQQTVHLGLKAAGVAEVLDGLQAGDTLVTGADAVHDGQRVRARATPAR</sequence>
<reference evidence="5 6" key="1">
    <citation type="submission" date="2024-05" db="EMBL/GenBank/DDBJ databases">
        <title>Roseateles sp. DJS-2-20 16S ribosomal RNA gene Genome sequencing and assembly.</title>
        <authorList>
            <person name="Woo H."/>
        </authorList>
    </citation>
    <scope>NUCLEOTIDE SEQUENCE [LARGE SCALE GENOMIC DNA]</scope>
    <source>
        <strain evidence="5 6">DJS-2-20</strain>
    </source>
</reference>
<dbReference type="Pfam" id="PF25954">
    <property type="entry name" value="Beta-barrel_RND_2"/>
    <property type="match status" value="1"/>
</dbReference>
<dbReference type="RefSeq" id="WP_347706273.1">
    <property type="nucleotide sequence ID" value="NZ_JBDPZD010000007.1"/>
</dbReference>
<dbReference type="Pfam" id="PF25917">
    <property type="entry name" value="BSH_RND"/>
    <property type="match status" value="1"/>
</dbReference>
<dbReference type="InterPro" id="IPR058625">
    <property type="entry name" value="MdtA-like_BSH"/>
</dbReference>
<keyword evidence="6" id="KW-1185">Reference proteome</keyword>
<dbReference type="Gene3D" id="2.40.30.170">
    <property type="match status" value="1"/>
</dbReference>
<keyword evidence="2" id="KW-0175">Coiled coil</keyword>
<comment type="caution">
    <text evidence="5">The sequence shown here is derived from an EMBL/GenBank/DDBJ whole genome shotgun (WGS) entry which is preliminary data.</text>
</comment>
<dbReference type="InterPro" id="IPR058792">
    <property type="entry name" value="Beta-barrel_RND_2"/>
</dbReference>
<evidence type="ECO:0000313" key="5">
    <source>
        <dbReference type="EMBL" id="MEO3693458.1"/>
    </source>
</evidence>
<evidence type="ECO:0000313" key="6">
    <source>
        <dbReference type="Proteomes" id="UP001495147"/>
    </source>
</evidence>
<dbReference type="Gene3D" id="2.40.50.100">
    <property type="match status" value="2"/>
</dbReference>
<dbReference type="Gene3D" id="1.10.287.470">
    <property type="entry name" value="Helix hairpin bin"/>
    <property type="match status" value="2"/>
</dbReference>
<dbReference type="PANTHER" id="PTHR30469">
    <property type="entry name" value="MULTIDRUG RESISTANCE PROTEIN MDTA"/>
    <property type="match status" value="1"/>
</dbReference>
<dbReference type="InterPro" id="IPR006311">
    <property type="entry name" value="TAT_signal"/>
</dbReference>
<feature type="coiled-coil region" evidence="2">
    <location>
        <begin position="133"/>
        <end position="215"/>
    </location>
</feature>
<evidence type="ECO:0000256" key="2">
    <source>
        <dbReference type="SAM" id="Coils"/>
    </source>
</evidence>
<dbReference type="EMBL" id="JBDPZD010000007">
    <property type="protein sequence ID" value="MEO3693458.1"/>
    <property type="molecule type" value="Genomic_DNA"/>
</dbReference>
<evidence type="ECO:0000256" key="1">
    <source>
        <dbReference type="ARBA" id="ARBA00009477"/>
    </source>
</evidence>
<dbReference type="Proteomes" id="UP001495147">
    <property type="component" value="Unassembled WGS sequence"/>
</dbReference>
<comment type="similarity">
    <text evidence="1">Belongs to the membrane fusion protein (MFP) (TC 8.A.1) family.</text>
</comment>
<organism evidence="5 6">
    <name type="scientific">Roseateles paludis</name>
    <dbReference type="NCBI Taxonomy" id="3145238"/>
    <lineage>
        <taxon>Bacteria</taxon>
        <taxon>Pseudomonadati</taxon>
        <taxon>Pseudomonadota</taxon>
        <taxon>Betaproteobacteria</taxon>
        <taxon>Burkholderiales</taxon>
        <taxon>Sphaerotilaceae</taxon>
        <taxon>Roseateles</taxon>
    </lineage>
</organism>
<name>A0ABV0G6U6_9BURK</name>